<dbReference type="HOGENOM" id="CLU_1924446_0_0_0"/>
<organism evidence="2 3">
    <name type="scientific">Fimbriimonas ginsengisoli Gsoil 348</name>
    <dbReference type="NCBI Taxonomy" id="661478"/>
    <lineage>
        <taxon>Bacteria</taxon>
        <taxon>Bacillati</taxon>
        <taxon>Armatimonadota</taxon>
        <taxon>Fimbriimonadia</taxon>
        <taxon>Fimbriimonadales</taxon>
        <taxon>Fimbriimonadaceae</taxon>
        <taxon>Fimbriimonas</taxon>
    </lineage>
</organism>
<feature type="transmembrane region" description="Helical" evidence="1">
    <location>
        <begin position="6"/>
        <end position="26"/>
    </location>
</feature>
<dbReference type="RefSeq" id="WP_025227927.1">
    <property type="nucleotide sequence ID" value="NZ_CP007139.1"/>
</dbReference>
<feature type="transmembrane region" description="Helical" evidence="1">
    <location>
        <begin position="105"/>
        <end position="128"/>
    </location>
</feature>
<keyword evidence="1" id="KW-0472">Membrane</keyword>
<accession>A0A068NIN3</accession>
<proteinExistence type="predicted"/>
<feature type="transmembrane region" description="Helical" evidence="1">
    <location>
        <begin position="72"/>
        <end position="93"/>
    </location>
</feature>
<keyword evidence="3" id="KW-1185">Reference proteome</keyword>
<feature type="transmembrane region" description="Helical" evidence="1">
    <location>
        <begin position="47"/>
        <end position="66"/>
    </location>
</feature>
<protein>
    <submittedName>
        <fullName evidence="2">Uncharacterized protein</fullName>
    </submittedName>
</protein>
<keyword evidence="1" id="KW-1133">Transmembrane helix</keyword>
<gene>
    <name evidence="2" type="ORF">OP10G_0023</name>
</gene>
<dbReference type="EMBL" id="CP007139">
    <property type="protein sequence ID" value="AIE83391.1"/>
    <property type="molecule type" value="Genomic_DNA"/>
</dbReference>
<dbReference type="AlphaFoldDB" id="A0A068NIN3"/>
<evidence type="ECO:0000256" key="1">
    <source>
        <dbReference type="SAM" id="Phobius"/>
    </source>
</evidence>
<dbReference type="Proteomes" id="UP000027982">
    <property type="component" value="Chromosome"/>
</dbReference>
<reference evidence="2 3" key="1">
    <citation type="journal article" date="2014" name="PLoS ONE">
        <title>The first complete genome sequence of the class fimbriimonadia in the phylum armatimonadetes.</title>
        <authorList>
            <person name="Hu Z.Y."/>
            <person name="Wang Y.Z."/>
            <person name="Im W.T."/>
            <person name="Wang S.Y."/>
            <person name="Zhao G.P."/>
            <person name="Zheng H.J."/>
            <person name="Quan Z.X."/>
        </authorList>
    </citation>
    <scope>NUCLEOTIDE SEQUENCE [LARGE SCALE GENOMIC DNA]</scope>
    <source>
        <strain evidence="2">Gsoil 348</strain>
    </source>
</reference>
<dbReference type="KEGG" id="fgi:OP10G_0023"/>
<sequence length="131" mass="14168">MQTAPWIWPAYYFISGYYVLSGLVDVSRGVILMTKHKDNVLGEQLGFFGYIGIVVGVITVVVGIGLLTKIEFIRAIVNFFCWISIISAAFGLLGSVLAGGFFTAWGILGIAMNVFSIASSALMIYLIGETD</sequence>
<evidence type="ECO:0000313" key="3">
    <source>
        <dbReference type="Proteomes" id="UP000027982"/>
    </source>
</evidence>
<evidence type="ECO:0000313" key="2">
    <source>
        <dbReference type="EMBL" id="AIE83391.1"/>
    </source>
</evidence>
<keyword evidence="1" id="KW-0812">Transmembrane</keyword>
<name>A0A068NIN3_FIMGI</name>